<evidence type="ECO:0000256" key="1">
    <source>
        <dbReference type="ARBA" id="ARBA00023118"/>
    </source>
</evidence>
<proteinExistence type="predicted"/>
<name>A0A7X0SA63_9CLOT</name>
<gene>
    <name evidence="2" type="primary">cas5b</name>
    <name evidence="2" type="ORF">H7E68_03635</name>
</gene>
<dbReference type="AlphaFoldDB" id="A0A7X0SA63"/>
<keyword evidence="1" id="KW-0051">Antiviral defense</keyword>
<dbReference type="InterPro" id="IPR013422">
    <property type="entry name" value="CRISPR-assoc_prot_Cas5_N"/>
</dbReference>
<dbReference type="EMBL" id="JACKWY010000002">
    <property type="protein sequence ID" value="MBB6713830.1"/>
    <property type="molecule type" value="Genomic_DNA"/>
</dbReference>
<dbReference type="NCBIfam" id="TIGR02593">
    <property type="entry name" value="CRISPR_cas5"/>
    <property type="match status" value="1"/>
</dbReference>
<evidence type="ECO:0000313" key="2">
    <source>
        <dbReference type="EMBL" id="MBB6713830.1"/>
    </source>
</evidence>
<dbReference type="NCBIfam" id="TIGR01895">
    <property type="entry name" value="cas_Cas5t"/>
    <property type="match status" value="1"/>
</dbReference>
<protein>
    <submittedName>
        <fullName evidence="2">Type I-B CRISPR-associated protein Cas5</fullName>
    </submittedName>
</protein>
<dbReference type="Pfam" id="PF09704">
    <property type="entry name" value="Cas_Cas5d"/>
    <property type="match status" value="1"/>
</dbReference>
<dbReference type="InterPro" id="IPR021124">
    <property type="entry name" value="CRISPR-assoc_prot_Cas5"/>
</dbReference>
<accession>A0A7X0SA63</accession>
<organism evidence="2 3">
    <name type="scientific">Clostridium gasigenes</name>
    <dbReference type="NCBI Taxonomy" id="94869"/>
    <lineage>
        <taxon>Bacteria</taxon>
        <taxon>Bacillati</taxon>
        <taxon>Bacillota</taxon>
        <taxon>Clostridia</taxon>
        <taxon>Eubacteriales</taxon>
        <taxon>Clostridiaceae</taxon>
        <taxon>Clostridium</taxon>
    </lineage>
</organism>
<sequence>MKRAVRIEIYQNLVNYKKPTSFQLKETYPLPPPSTVIGMVHFACDYKTYMPMNVGIQGNYNSKVNDLYTRYEFAGASYEEGRHNVKIDSKENDKAYGMMRGISTSELLVDCELVLYIQPEDDTIVEEIFNAFNTPREYISLGRREDLVQINKVQIVEIEEIELDDDITLDMDTYIPVNLSSNMKSNATLYTLNKDYTLKTIKKGVDIRSWNKVKVIHAAKGITVIDEGIDIVKDLVNNSVIFLL</sequence>
<dbReference type="RefSeq" id="WP_185163563.1">
    <property type="nucleotide sequence ID" value="NZ_JACKWY010000002.1"/>
</dbReference>
<evidence type="ECO:0000313" key="3">
    <source>
        <dbReference type="Proteomes" id="UP000585258"/>
    </source>
</evidence>
<reference evidence="2 3" key="1">
    <citation type="submission" date="2020-08" db="EMBL/GenBank/DDBJ databases">
        <title>Clostridia isolated from Swiss meat.</title>
        <authorList>
            <person name="Wambui J."/>
            <person name="Stevens M.J.A."/>
            <person name="Stephan R."/>
        </authorList>
    </citation>
    <scope>NUCLEOTIDE SEQUENCE [LARGE SCALE GENOMIC DNA]</scope>
    <source>
        <strain evidence="2 3">CM001</strain>
    </source>
</reference>
<dbReference type="GO" id="GO:0043571">
    <property type="term" value="P:maintenance of CRISPR repeat elements"/>
    <property type="evidence" value="ECO:0007669"/>
    <property type="project" value="InterPro"/>
</dbReference>
<dbReference type="Gene3D" id="3.30.70.2660">
    <property type="match status" value="1"/>
</dbReference>
<dbReference type="InterPro" id="IPR013337">
    <property type="entry name" value="CRISPR-assoc_prot_Cas5_Tneap"/>
</dbReference>
<dbReference type="GO" id="GO:0051607">
    <property type="term" value="P:defense response to virus"/>
    <property type="evidence" value="ECO:0007669"/>
    <property type="project" value="UniProtKB-KW"/>
</dbReference>
<comment type="caution">
    <text evidence="2">The sequence shown here is derived from an EMBL/GenBank/DDBJ whole genome shotgun (WGS) entry which is preliminary data.</text>
</comment>
<dbReference type="Proteomes" id="UP000585258">
    <property type="component" value="Unassembled WGS sequence"/>
</dbReference>